<dbReference type="AlphaFoldDB" id="A0A387BU89"/>
<reference evidence="1 2" key="1">
    <citation type="submission" date="2018-09" db="EMBL/GenBank/DDBJ databases">
        <title>Genome sequencing of strain 2DFW10M-5.</title>
        <authorList>
            <person name="Heo J."/>
            <person name="Kim S.-J."/>
            <person name="Kwon S.-W."/>
        </authorList>
    </citation>
    <scope>NUCLEOTIDE SEQUENCE [LARGE SCALE GENOMIC DNA]</scope>
    <source>
        <strain evidence="1 2">2DFW10M-5</strain>
    </source>
</reference>
<evidence type="ECO:0000313" key="2">
    <source>
        <dbReference type="Proteomes" id="UP000275069"/>
    </source>
</evidence>
<dbReference type="EMBL" id="CP032624">
    <property type="protein sequence ID" value="AYG04650.1"/>
    <property type="molecule type" value="Genomic_DNA"/>
</dbReference>
<gene>
    <name evidence="1" type="ORF">D7I44_14720</name>
</gene>
<dbReference type="Proteomes" id="UP000275069">
    <property type="component" value="Chromosome"/>
</dbReference>
<dbReference type="OrthoDB" id="4951999at2"/>
<sequence>MSLVLLGGVAASDRIELERYARILPIASSTPDIAEIEEAVAVLLPLKLPNADLVHGGDPVNEVMAVLGPLRATSDHIALIKTAADGPDTVKEALRRYANEGAGWTDEVGDGDE</sequence>
<proteinExistence type="predicted"/>
<evidence type="ECO:0000313" key="1">
    <source>
        <dbReference type="EMBL" id="AYG04650.1"/>
    </source>
</evidence>
<accession>A0A387BU89</accession>
<protein>
    <submittedName>
        <fullName evidence="1">Uncharacterized protein</fullName>
    </submittedName>
</protein>
<dbReference type="KEGG" id="gry:D7I44_14720"/>
<name>A0A387BU89_9MICO</name>
<organism evidence="1 2">
    <name type="scientific">Gryllotalpicola protaetiae</name>
    <dbReference type="NCBI Taxonomy" id="2419771"/>
    <lineage>
        <taxon>Bacteria</taxon>
        <taxon>Bacillati</taxon>
        <taxon>Actinomycetota</taxon>
        <taxon>Actinomycetes</taxon>
        <taxon>Micrococcales</taxon>
        <taxon>Microbacteriaceae</taxon>
        <taxon>Gryllotalpicola</taxon>
    </lineage>
</organism>
<keyword evidence="2" id="KW-1185">Reference proteome</keyword>